<organism evidence="1 2">
    <name type="scientific">Pseudomonas typographi</name>
    <dbReference type="NCBI Taxonomy" id="2715964"/>
    <lineage>
        <taxon>Bacteria</taxon>
        <taxon>Pseudomonadati</taxon>
        <taxon>Pseudomonadota</taxon>
        <taxon>Gammaproteobacteria</taxon>
        <taxon>Pseudomonadales</taxon>
        <taxon>Pseudomonadaceae</taxon>
        <taxon>Pseudomonas</taxon>
    </lineage>
</organism>
<sequence>MNTPHSPHTLQVSLRECRLVLERLMQVIGTPPGMVPALRDCALYSAALELGGFNALQQHLHMLENSAAAPLTQDHPHGVIDCTGQHAWRVADSLLDLLADDFQCHGSARLIVTNVQAPDELRVIQALGERYGLHVTVSTTGQGIALEAQPRAAIAPATLQRVRAQGLSVDEGLWWTLFNRANEALAPDSFESRRHAGSIMVDAEGRLVGRPDEDETDLSLLMAGVAAGTTAPTH</sequence>
<gene>
    <name evidence="1" type="ORF">HAQ05_00330</name>
</gene>
<comment type="caution">
    <text evidence="1">The sequence shown here is derived from an EMBL/GenBank/DDBJ whole genome shotgun (WGS) entry which is preliminary data.</text>
</comment>
<evidence type="ECO:0000313" key="2">
    <source>
        <dbReference type="Proteomes" id="UP000805841"/>
    </source>
</evidence>
<dbReference type="EMBL" id="JAAOCA010000001">
    <property type="protein sequence ID" value="MBD1597160.1"/>
    <property type="molecule type" value="Genomic_DNA"/>
</dbReference>
<name>A0ABR7YVG2_9PSED</name>
<dbReference type="RefSeq" id="WP_190416588.1">
    <property type="nucleotide sequence ID" value="NZ_JAAOCA010000001.1"/>
</dbReference>
<keyword evidence="2" id="KW-1185">Reference proteome</keyword>
<proteinExistence type="predicted"/>
<protein>
    <submittedName>
        <fullName evidence="1">Uncharacterized protein</fullName>
    </submittedName>
</protein>
<reference evidence="1 2" key="1">
    <citation type="journal article" date="2020" name="Insects">
        <title>Bacteria Belonging to Pseudomonas typographi sp. nov. from the Bark Beetle Ips typographus Have Genomic Potential to Aid in the Host Ecology.</title>
        <authorList>
            <person name="Peral-Aranega E."/>
            <person name="Saati-Santamaria Z."/>
            <person name="Kolarik M."/>
            <person name="Rivas R."/>
            <person name="Garcia-Fraile P."/>
        </authorList>
    </citation>
    <scope>NUCLEOTIDE SEQUENCE [LARGE SCALE GENOMIC DNA]</scope>
    <source>
        <strain evidence="1 2">CA3A</strain>
    </source>
</reference>
<evidence type="ECO:0000313" key="1">
    <source>
        <dbReference type="EMBL" id="MBD1597160.1"/>
    </source>
</evidence>
<dbReference type="Proteomes" id="UP000805841">
    <property type="component" value="Unassembled WGS sequence"/>
</dbReference>
<accession>A0ABR7YVG2</accession>